<dbReference type="InterPro" id="IPR036890">
    <property type="entry name" value="HATPase_C_sf"/>
</dbReference>
<feature type="domain" description="HAMP" evidence="12">
    <location>
        <begin position="105"/>
        <end position="157"/>
    </location>
</feature>
<name>A0A934HZR7_9CLOT</name>
<dbReference type="Pfam" id="PF00512">
    <property type="entry name" value="HisKA"/>
    <property type="match status" value="1"/>
</dbReference>
<keyword evidence="6 13" id="KW-0418">Kinase</keyword>
<evidence type="ECO:0000256" key="5">
    <source>
        <dbReference type="ARBA" id="ARBA00022679"/>
    </source>
</evidence>
<keyword evidence="4" id="KW-0597">Phosphoprotein</keyword>
<dbReference type="SMART" id="SM00304">
    <property type="entry name" value="HAMP"/>
    <property type="match status" value="1"/>
</dbReference>
<dbReference type="FunFam" id="1.10.287.130:FF:000001">
    <property type="entry name" value="Two-component sensor histidine kinase"/>
    <property type="match status" value="1"/>
</dbReference>
<sequence>MSVWRNNKNKSHKEWHEFHRRAHELHGMKHKHYYNIHQKHQKHKNEFYLCHKYLTWLRPAALVINIFIIYLIFKVVGLKFITILFATIFTVKEIAHLYIYARLEKKIMKPIEELKAGVEEIAKGNYEVRIEKSVYNEIGILIDEFNEMAEKLQQGEKLKKEYEENRKTLIANISHDLKTPITSINGYVEAILDGIADSPNTTKSYLRTIHSNIDYINRLIDDLFLFSKLDMQKLNFKFEKVRIKPFMEDMMEEFRFVLGEKNINFNFIDKIEKESEVNIDGKRIYQAIRNIIGNAIKYGQKENLTLSVELSKEREYIKIDISDNGPGISEDKLPYVFDRFYRIDTERTKDLMSTGLGLAISKELIEAHGGTIYVSSVLTKGSTFTIELPLVAS</sequence>
<keyword evidence="9" id="KW-0175">Coiled coil</keyword>
<evidence type="ECO:0000256" key="7">
    <source>
        <dbReference type="ARBA" id="ARBA00023012"/>
    </source>
</evidence>
<evidence type="ECO:0000256" key="2">
    <source>
        <dbReference type="ARBA" id="ARBA00004370"/>
    </source>
</evidence>
<dbReference type="EMBL" id="JAEEGB010000006">
    <property type="protein sequence ID" value="MBI6872471.1"/>
    <property type="molecule type" value="Genomic_DNA"/>
</dbReference>
<dbReference type="InterPro" id="IPR036097">
    <property type="entry name" value="HisK_dim/P_sf"/>
</dbReference>
<evidence type="ECO:0000256" key="10">
    <source>
        <dbReference type="SAM" id="Phobius"/>
    </source>
</evidence>
<reference evidence="13" key="1">
    <citation type="submission" date="2020-12" db="EMBL/GenBank/DDBJ databases">
        <title>Clostridium thailandense sp. nov., a novel acetogenic bacterium isolated from peat land soil in Thailand.</title>
        <authorList>
            <person name="Chaikitkaew S."/>
            <person name="Birkeland N.K."/>
        </authorList>
    </citation>
    <scope>NUCLEOTIDE SEQUENCE</scope>
    <source>
        <strain evidence="13">DSM 17425</strain>
    </source>
</reference>
<dbReference type="EC" id="2.7.13.3" evidence="3"/>
<evidence type="ECO:0000256" key="3">
    <source>
        <dbReference type="ARBA" id="ARBA00012438"/>
    </source>
</evidence>
<dbReference type="InterPro" id="IPR003661">
    <property type="entry name" value="HisK_dim/P_dom"/>
</dbReference>
<dbReference type="Gene3D" id="1.10.287.130">
    <property type="match status" value="1"/>
</dbReference>
<dbReference type="CDD" id="cd00075">
    <property type="entry name" value="HATPase"/>
    <property type="match status" value="1"/>
</dbReference>
<dbReference type="Proteomes" id="UP000622687">
    <property type="component" value="Unassembled WGS sequence"/>
</dbReference>
<feature type="coiled-coil region" evidence="9">
    <location>
        <begin position="145"/>
        <end position="172"/>
    </location>
</feature>
<evidence type="ECO:0000259" key="12">
    <source>
        <dbReference type="PROSITE" id="PS50885"/>
    </source>
</evidence>
<keyword evidence="7" id="KW-0902">Two-component regulatory system</keyword>
<dbReference type="CDD" id="cd00082">
    <property type="entry name" value="HisKA"/>
    <property type="match status" value="1"/>
</dbReference>
<keyword evidence="5" id="KW-0808">Transferase</keyword>
<dbReference type="Pfam" id="PF00672">
    <property type="entry name" value="HAMP"/>
    <property type="match status" value="1"/>
</dbReference>
<dbReference type="GO" id="GO:0000155">
    <property type="term" value="F:phosphorelay sensor kinase activity"/>
    <property type="evidence" value="ECO:0007669"/>
    <property type="project" value="InterPro"/>
</dbReference>
<gene>
    <name evidence="13" type="ORF">I6U51_07075</name>
</gene>
<evidence type="ECO:0000259" key="11">
    <source>
        <dbReference type="PROSITE" id="PS50109"/>
    </source>
</evidence>
<dbReference type="AlphaFoldDB" id="A0A934HZR7"/>
<keyword evidence="8 10" id="KW-0472">Membrane</keyword>
<dbReference type="SMART" id="SM00387">
    <property type="entry name" value="HATPase_c"/>
    <property type="match status" value="1"/>
</dbReference>
<accession>A0A934HZR7</accession>
<feature type="domain" description="Histidine kinase" evidence="11">
    <location>
        <begin position="172"/>
        <end position="392"/>
    </location>
</feature>
<keyword evidence="10" id="KW-1133">Transmembrane helix</keyword>
<evidence type="ECO:0000256" key="9">
    <source>
        <dbReference type="SAM" id="Coils"/>
    </source>
</evidence>
<comment type="catalytic activity">
    <reaction evidence="1">
        <text>ATP + protein L-histidine = ADP + protein N-phospho-L-histidine.</text>
        <dbReference type="EC" id="2.7.13.3"/>
    </reaction>
</comment>
<dbReference type="PROSITE" id="PS50109">
    <property type="entry name" value="HIS_KIN"/>
    <property type="match status" value="1"/>
</dbReference>
<feature type="transmembrane region" description="Helical" evidence="10">
    <location>
        <begin position="53"/>
        <end position="73"/>
    </location>
</feature>
<dbReference type="Pfam" id="PF02518">
    <property type="entry name" value="HATPase_c"/>
    <property type="match status" value="1"/>
</dbReference>
<dbReference type="InterPro" id="IPR003594">
    <property type="entry name" value="HATPase_dom"/>
</dbReference>
<evidence type="ECO:0000256" key="8">
    <source>
        <dbReference type="ARBA" id="ARBA00023136"/>
    </source>
</evidence>
<dbReference type="FunFam" id="3.30.565.10:FF:000006">
    <property type="entry name" value="Sensor histidine kinase WalK"/>
    <property type="match status" value="1"/>
</dbReference>
<dbReference type="SUPFAM" id="SSF47384">
    <property type="entry name" value="Homodimeric domain of signal transducing histidine kinase"/>
    <property type="match status" value="1"/>
</dbReference>
<organism evidence="13 14">
    <name type="scientific">Clostridium aciditolerans</name>
    <dbReference type="NCBI Taxonomy" id="339861"/>
    <lineage>
        <taxon>Bacteria</taxon>
        <taxon>Bacillati</taxon>
        <taxon>Bacillota</taxon>
        <taxon>Clostridia</taxon>
        <taxon>Eubacteriales</taxon>
        <taxon>Clostridiaceae</taxon>
        <taxon>Clostridium</taxon>
    </lineage>
</organism>
<dbReference type="InterPro" id="IPR004358">
    <property type="entry name" value="Sig_transdc_His_kin-like_C"/>
</dbReference>
<dbReference type="GO" id="GO:0016020">
    <property type="term" value="C:membrane"/>
    <property type="evidence" value="ECO:0007669"/>
    <property type="project" value="UniProtKB-SubCell"/>
</dbReference>
<comment type="subcellular location">
    <subcellularLocation>
        <location evidence="2">Membrane</location>
    </subcellularLocation>
</comment>
<dbReference type="SMART" id="SM00388">
    <property type="entry name" value="HisKA"/>
    <property type="match status" value="1"/>
</dbReference>
<dbReference type="SUPFAM" id="SSF158472">
    <property type="entry name" value="HAMP domain-like"/>
    <property type="match status" value="1"/>
</dbReference>
<evidence type="ECO:0000313" key="13">
    <source>
        <dbReference type="EMBL" id="MBI6872471.1"/>
    </source>
</evidence>
<dbReference type="PRINTS" id="PR00344">
    <property type="entry name" value="BCTRLSENSOR"/>
</dbReference>
<dbReference type="PANTHER" id="PTHR43711:SF1">
    <property type="entry name" value="HISTIDINE KINASE 1"/>
    <property type="match status" value="1"/>
</dbReference>
<dbReference type="PANTHER" id="PTHR43711">
    <property type="entry name" value="TWO-COMPONENT HISTIDINE KINASE"/>
    <property type="match status" value="1"/>
</dbReference>
<keyword evidence="14" id="KW-1185">Reference proteome</keyword>
<dbReference type="InterPro" id="IPR003660">
    <property type="entry name" value="HAMP_dom"/>
</dbReference>
<proteinExistence type="predicted"/>
<dbReference type="CDD" id="cd06225">
    <property type="entry name" value="HAMP"/>
    <property type="match status" value="1"/>
</dbReference>
<dbReference type="Gene3D" id="3.30.565.10">
    <property type="entry name" value="Histidine kinase-like ATPase, C-terminal domain"/>
    <property type="match status" value="1"/>
</dbReference>
<evidence type="ECO:0000313" key="14">
    <source>
        <dbReference type="Proteomes" id="UP000622687"/>
    </source>
</evidence>
<dbReference type="Gene3D" id="6.10.340.10">
    <property type="match status" value="1"/>
</dbReference>
<dbReference type="InterPro" id="IPR050736">
    <property type="entry name" value="Sensor_HK_Regulatory"/>
</dbReference>
<evidence type="ECO:0000256" key="1">
    <source>
        <dbReference type="ARBA" id="ARBA00000085"/>
    </source>
</evidence>
<dbReference type="SUPFAM" id="SSF55874">
    <property type="entry name" value="ATPase domain of HSP90 chaperone/DNA topoisomerase II/histidine kinase"/>
    <property type="match status" value="1"/>
</dbReference>
<dbReference type="PROSITE" id="PS50885">
    <property type="entry name" value="HAMP"/>
    <property type="match status" value="1"/>
</dbReference>
<dbReference type="RefSeq" id="WP_211141968.1">
    <property type="nucleotide sequence ID" value="NZ_JAEEGB010000006.1"/>
</dbReference>
<protein>
    <recommendedName>
        <fullName evidence="3">histidine kinase</fullName>
        <ecNumber evidence="3">2.7.13.3</ecNumber>
    </recommendedName>
</protein>
<dbReference type="InterPro" id="IPR005467">
    <property type="entry name" value="His_kinase_dom"/>
</dbReference>
<keyword evidence="10" id="KW-0812">Transmembrane</keyword>
<evidence type="ECO:0000256" key="4">
    <source>
        <dbReference type="ARBA" id="ARBA00022553"/>
    </source>
</evidence>
<evidence type="ECO:0000256" key="6">
    <source>
        <dbReference type="ARBA" id="ARBA00022777"/>
    </source>
</evidence>
<comment type="caution">
    <text evidence="13">The sequence shown here is derived from an EMBL/GenBank/DDBJ whole genome shotgun (WGS) entry which is preliminary data.</text>
</comment>